<organism evidence="1">
    <name type="scientific">Melanothamnus harveyi</name>
    <name type="common">Filamentous red alga</name>
    <name type="synonym">Neosiphonia harveyi</name>
    <dbReference type="NCBI Taxonomy" id="397005"/>
    <lineage>
        <taxon>Eukaryota</taxon>
        <taxon>Rhodophyta</taxon>
        <taxon>Florideophyceae</taxon>
        <taxon>Rhodymeniophycidae</taxon>
        <taxon>Ceramiales</taxon>
        <taxon>Rhodomelaceae</taxon>
        <taxon>Polysiphonioideae</taxon>
        <taxon>Melanothamnus</taxon>
    </lineage>
</organism>
<dbReference type="InterPro" id="IPR003749">
    <property type="entry name" value="ThiS/MoaD-like"/>
</dbReference>
<sequence length="70" mass="8036">MQNYLTIFINGEPFNCDSRMSLNDILIYLSININLVIIEYNYSIIQKKDFSNLYLKDNDVIEVISIVGGG</sequence>
<dbReference type="Pfam" id="PF02597">
    <property type="entry name" value="ThiS"/>
    <property type="match status" value="1"/>
</dbReference>
<dbReference type="GeneID" id="33358463"/>
<keyword evidence="1" id="KW-0934">Plastid</keyword>
<dbReference type="InterPro" id="IPR016155">
    <property type="entry name" value="Mopterin_synth/thiamin_S_b"/>
</dbReference>
<evidence type="ECO:0000313" key="1">
    <source>
        <dbReference type="EMBL" id="ARW65445.1"/>
    </source>
</evidence>
<dbReference type="SUPFAM" id="SSF54285">
    <property type="entry name" value="MoaD/ThiS"/>
    <property type="match status" value="1"/>
</dbReference>
<dbReference type="PANTHER" id="PTHR34472:SF1">
    <property type="entry name" value="SULFUR CARRIER PROTEIN THIS"/>
    <property type="match status" value="1"/>
</dbReference>
<reference evidence="1" key="1">
    <citation type="journal article" date="2017" name="J. Phycol.">
        <title>Analysis of chloroplast genomes and a supermatrix inform reclassification of the Rhodomelaceae (Rhodophyta).</title>
        <authorList>
            <person name="Diaz-Tapia P."/>
            <person name="Maggs C.A."/>
            <person name="West J.A."/>
            <person name="Verbruggen H."/>
        </authorList>
    </citation>
    <scope>NUCLEOTIDE SEQUENCE</scope>
    <source>
        <strain evidence="1">PD890</strain>
    </source>
</reference>
<dbReference type="Gene3D" id="3.10.20.30">
    <property type="match status" value="1"/>
</dbReference>
<name>A0A1Z1MI06_MELHR</name>
<gene>
    <name evidence="1" type="primary">thiS</name>
</gene>
<keyword evidence="1" id="KW-0150">Chloroplast</keyword>
<dbReference type="AlphaFoldDB" id="A0A1Z1MI06"/>
<protein>
    <submittedName>
        <fullName evidence="1">Thiamin biosynthesis protein S</fullName>
    </submittedName>
</protein>
<dbReference type="NCBIfam" id="TIGR01683">
    <property type="entry name" value="thiS"/>
    <property type="match status" value="1"/>
</dbReference>
<accession>A0A1Z1MI06</accession>
<dbReference type="EMBL" id="MF101437">
    <property type="protein sequence ID" value="ARW65445.1"/>
    <property type="molecule type" value="Genomic_DNA"/>
</dbReference>
<proteinExistence type="predicted"/>
<dbReference type="RefSeq" id="YP_009396289.1">
    <property type="nucleotide sequence ID" value="NC_035281.1"/>
</dbReference>
<dbReference type="InterPro" id="IPR012675">
    <property type="entry name" value="Beta-grasp_dom_sf"/>
</dbReference>
<geneLocation type="chloroplast" evidence="1"/>
<dbReference type="InterPro" id="IPR010035">
    <property type="entry name" value="Thi_S"/>
</dbReference>
<dbReference type="PANTHER" id="PTHR34472">
    <property type="entry name" value="SULFUR CARRIER PROTEIN THIS"/>
    <property type="match status" value="1"/>
</dbReference>
<dbReference type="CDD" id="cd00565">
    <property type="entry name" value="Ubl_ThiS"/>
    <property type="match status" value="1"/>
</dbReference>